<organism evidence="1 2">
    <name type="scientific">Larimichthys crocea</name>
    <name type="common">Large yellow croaker</name>
    <name type="synonym">Pseudosciaena crocea</name>
    <dbReference type="NCBI Taxonomy" id="215358"/>
    <lineage>
        <taxon>Eukaryota</taxon>
        <taxon>Metazoa</taxon>
        <taxon>Chordata</taxon>
        <taxon>Craniata</taxon>
        <taxon>Vertebrata</taxon>
        <taxon>Euteleostomi</taxon>
        <taxon>Actinopterygii</taxon>
        <taxon>Neopterygii</taxon>
        <taxon>Teleostei</taxon>
        <taxon>Neoteleostei</taxon>
        <taxon>Acanthomorphata</taxon>
        <taxon>Eupercaria</taxon>
        <taxon>Sciaenidae</taxon>
        <taxon>Larimichthys</taxon>
    </lineage>
</organism>
<evidence type="ECO:0000313" key="2">
    <source>
        <dbReference type="Proteomes" id="UP000793456"/>
    </source>
</evidence>
<accession>A0ACD3QBI4</accession>
<comment type="caution">
    <text evidence="1">The sequence shown here is derived from an EMBL/GenBank/DDBJ whole genome shotgun (WGS) entry which is preliminary data.</text>
</comment>
<feature type="non-terminal residue" evidence="1">
    <location>
        <position position="1"/>
    </location>
</feature>
<gene>
    <name evidence="1" type="ORF">E3U43_009677</name>
</gene>
<keyword evidence="2" id="KW-1185">Reference proteome</keyword>
<protein>
    <submittedName>
        <fullName evidence="1">Uncharacterized protein</fullName>
    </submittedName>
</protein>
<sequence>EKAFVTGWNLLLSYVIGILGYGVKESSVLNTVFTAVNIAILVFIIIAGFIKGDLNNWYITQEAILNATYHMENFTLTQNETTDFGVGGFFPFGFEGTLAGAATCFYAFVGFNCIATTGEEVQNPQKAIPLGIVVSLFICFLAYFGVSAALTLLMPYYLLETHSPLYLWPLNMLAGSLQNMLWLWDSSLHSEQGLRCLLGGCKLRERYYRRNGPSLITHQGDVGITEPNENNRANEAKEPDTNRGLMVGKNFSQ</sequence>
<dbReference type="Proteomes" id="UP000793456">
    <property type="component" value="Chromosome XXI"/>
</dbReference>
<reference evidence="1" key="1">
    <citation type="submission" date="2018-11" db="EMBL/GenBank/DDBJ databases">
        <title>The sequence and de novo assembly of Larimichthys crocea genome using PacBio and Hi-C technologies.</title>
        <authorList>
            <person name="Xu P."/>
            <person name="Chen B."/>
            <person name="Zhou Z."/>
            <person name="Ke Q."/>
            <person name="Wu Y."/>
            <person name="Bai H."/>
            <person name="Pu F."/>
        </authorList>
    </citation>
    <scope>NUCLEOTIDE SEQUENCE</scope>
    <source>
        <tissue evidence="1">Muscle</tissue>
    </source>
</reference>
<proteinExistence type="predicted"/>
<evidence type="ECO:0000313" key="1">
    <source>
        <dbReference type="EMBL" id="TMS04520.1"/>
    </source>
</evidence>
<name>A0ACD3QBI4_LARCR</name>
<dbReference type="EMBL" id="CM011694">
    <property type="protein sequence ID" value="TMS04520.1"/>
    <property type="molecule type" value="Genomic_DNA"/>
</dbReference>